<dbReference type="InterPro" id="IPR003805">
    <property type="entry name" value="CobS"/>
</dbReference>
<evidence type="ECO:0000256" key="16">
    <source>
        <dbReference type="ARBA" id="ARBA00032853"/>
    </source>
</evidence>
<comment type="catalytic activity">
    <reaction evidence="17 19">
        <text>alpha-ribazole + adenosylcob(III)inamide-GDP = adenosylcob(III)alamin + GMP + H(+)</text>
        <dbReference type="Rhea" id="RHEA:16049"/>
        <dbReference type="ChEBI" id="CHEBI:10329"/>
        <dbReference type="ChEBI" id="CHEBI:15378"/>
        <dbReference type="ChEBI" id="CHEBI:18408"/>
        <dbReference type="ChEBI" id="CHEBI:58115"/>
        <dbReference type="ChEBI" id="CHEBI:60487"/>
        <dbReference type="EC" id="2.7.8.26"/>
    </reaction>
</comment>
<evidence type="ECO:0000256" key="4">
    <source>
        <dbReference type="ARBA" id="ARBA00010561"/>
    </source>
</evidence>
<evidence type="ECO:0000256" key="2">
    <source>
        <dbReference type="ARBA" id="ARBA00004651"/>
    </source>
</evidence>
<accession>A0ABU8V8F9</accession>
<evidence type="ECO:0000256" key="15">
    <source>
        <dbReference type="ARBA" id="ARBA00032605"/>
    </source>
</evidence>
<evidence type="ECO:0000256" key="19">
    <source>
        <dbReference type="HAMAP-Rule" id="MF_00719"/>
    </source>
</evidence>
<evidence type="ECO:0000256" key="11">
    <source>
        <dbReference type="ARBA" id="ARBA00022842"/>
    </source>
</evidence>
<proteinExistence type="inferred from homology"/>
<dbReference type="Proteomes" id="UP001365846">
    <property type="component" value="Unassembled WGS sequence"/>
</dbReference>
<evidence type="ECO:0000313" key="20">
    <source>
        <dbReference type="EMBL" id="MEJ8809860.1"/>
    </source>
</evidence>
<gene>
    <name evidence="19" type="primary">cobS</name>
    <name evidence="20" type="ORF">WKW77_02195</name>
</gene>
<keyword evidence="8 19" id="KW-0169">Cobalamin biosynthesis</keyword>
<evidence type="ECO:0000256" key="10">
    <source>
        <dbReference type="ARBA" id="ARBA00022692"/>
    </source>
</evidence>
<dbReference type="Pfam" id="PF02654">
    <property type="entry name" value="CobS"/>
    <property type="match status" value="1"/>
</dbReference>
<keyword evidence="21" id="KW-1185">Reference proteome</keyword>
<dbReference type="EC" id="2.7.8.26" evidence="5 19"/>
<evidence type="ECO:0000256" key="6">
    <source>
        <dbReference type="ARBA" id="ARBA00015850"/>
    </source>
</evidence>
<evidence type="ECO:0000256" key="13">
    <source>
        <dbReference type="ARBA" id="ARBA00023136"/>
    </source>
</evidence>
<feature type="transmembrane region" description="Helical" evidence="19">
    <location>
        <begin position="40"/>
        <end position="59"/>
    </location>
</feature>
<dbReference type="RefSeq" id="WP_340355176.1">
    <property type="nucleotide sequence ID" value="NZ_JBBKZU010000001.1"/>
</dbReference>
<feature type="transmembrane region" description="Helical" evidence="19">
    <location>
        <begin position="147"/>
        <end position="169"/>
    </location>
</feature>
<keyword evidence="13 19" id="KW-0472">Membrane</keyword>
<keyword evidence="12 19" id="KW-1133">Transmembrane helix</keyword>
<evidence type="ECO:0000313" key="21">
    <source>
        <dbReference type="Proteomes" id="UP001365846"/>
    </source>
</evidence>
<evidence type="ECO:0000256" key="7">
    <source>
        <dbReference type="ARBA" id="ARBA00022475"/>
    </source>
</evidence>
<keyword evidence="7 19" id="KW-1003">Cell membrane</keyword>
<keyword evidence="11 19" id="KW-0460">Magnesium</keyword>
<comment type="catalytic activity">
    <reaction evidence="18 19">
        <text>alpha-ribazole 5'-phosphate + adenosylcob(III)inamide-GDP = adenosylcob(III)alamin 5'-phosphate + GMP + H(+)</text>
        <dbReference type="Rhea" id="RHEA:23560"/>
        <dbReference type="ChEBI" id="CHEBI:15378"/>
        <dbReference type="ChEBI" id="CHEBI:57918"/>
        <dbReference type="ChEBI" id="CHEBI:58115"/>
        <dbReference type="ChEBI" id="CHEBI:60487"/>
        <dbReference type="ChEBI" id="CHEBI:60493"/>
        <dbReference type="EC" id="2.7.8.26"/>
    </reaction>
</comment>
<evidence type="ECO:0000256" key="3">
    <source>
        <dbReference type="ARBA" id="ARBA00004663"/>
    </source>
</evidence>
<evidence type="ECO:0000256" key="17">
    <source>
        <dbReference type="ARBA" id="ARBA00048623"/>
    </source>
</evidence>
<comment type="similarity">
    <text evidence="4 19">Belongs to the CobS family.</text>
</comment>
<evidence type="ECO:0000256" key="1">
    <source>
        <dbReference type="ARBA" id="ARBA00001946"/>
    </source>
</evidence>
<reference evidence="20 21" key="1">
    <citation type="submission" date="2024-03" db="EMBL/GenBank/DDBJ databases">
        <title>Novel species of the genus Variovorax.</title>
        <authorList>
            <person name="Liu Q."/>
            <person name="Xin Y.-H."/>
        </authorList>
    </citation>
    <scope>NUCLEOTIDE SEQUENCE [LARGE SCALE GENOMIC DNA]</scope>
    <source>
        <strain evidence="20 21">KACC 18899</strain>
    </source>
</reference>
<protein>
    <recommendedName>
        <fullName evidence="6 19">Adenosylcobinamide-GDP ribazoletransferase</fullName>
        <ecNumber evidence="5 19">2.7.8.26</ecNumber>
    </recommendedName>
    <alternativeName>
        <fullName evidence="16 19">Cobalamin synthase</fullName>
    </alternativeName>
    <alternativeName>
        <fullName evidence="15 19">Cobalamin-5'-phosphate synthase</fullName>
    </alternativeName>
</protein>
<comment type="pathway">
    <text evidence="3 19">Cofactor biosynthesis; adenosylcobalamin biosynthesis; adenosylcobalamin from cob(II)yrinate a,c-diamide: step 7/7.</text>
</comment>
<feature type="transmembrane region" description="Helical" evidence="19">
    <location>
        <begin position="203"/>
        <end position="229"/>
    </location>
</feature>
<feature type="transmembrane region" description="Helical" evidence="19">
    <location>
        <begin position="117"/>
        <end position="140"/>
    </location>
</feature>
<dbReference type="EMBL" id="JBBKZU010000001">
    <property type="protein sequence ID" value="MEJ8809860.1"/>
    <property type="molecule type" value="Genomic_DNA"/>
</dbReference>
<dbReference type="PANTHER" id="PTHR34148:SF1">
    <property type="entry name" value="ADENOSYLCOBINAMIDE-GDP RIBAZOLETRANSFERASE"/>
    <property type="match status" value="1"/>
</dbReference>
<sequence length="265" mass="27378">MNGVRHFLLALQFFTRVPVTGPLAAWVGFSPAMLRASAAHFPGVGWLVGAVGAGVFYLASAGLAGLAGALVAAALSTIATVLMTGAFHEDGLADVADGLGGSADRTRALEIMKDSRIGAFGAIALVLALGLKAVLLAALAEEGALRVVVALVCAHVLSRLAPLFLIRWLPYVGDENAASKSKPLADAIDNGAMRVGVAWSLPAMAWLVMTFGIARGLAPVLLGAMAALFMARLLHRRLRGFTGDGLGATQQVCELAIYLALAWHT</sequence>
<evidence type="ECO:0000256" key="9">
    <source>
        <dbReference type="ARBA" id="ARBA00022679"/>
    </source>
</evidence>
<dbReference type="PANTHER" id="PTHR34148">
    <property type="entry name" value="ADENOSYLCOBINAMIDE-GDP RIBAZOLETRANSFERASE"/>
    <property type="match status" value="1"/>
</dbReference>
<feature type="transmembrane region" description="Helical" evidence="19">
    <location>
        <begin position="66"/>
        <end position="87"/>
    </location>
</feature>
<evidence type="ECO:0000256" key="14">
    <source>
        <dbReference type="ARBA" id="ARBA00025228"/>
    </source>
</evidence>
<comment type="subcellular location">
    <subcellularLocation>
        <location evidence="2 19">Cell membrane</location>
        <topology evidence="2 19">Multi-pass membrane protein</topology>
    </subcellularLocation>
</comment>
<comment type="caution">
    <text evidence="20">The sequence shown here is derived from an EMBL/GenBank/DDBJ whole genome shotgun (WGS) entry which is preliminary data.</text>
</comment>
<dbReference type="HAMAP" id="MF_00719">
    <property type="entry name" value="CobS"/>
    <property type="match status" value="1"/>
</dbReference>
<keyword evidence="9 19" id="KW-0808">Transferase</keyword>
<evidence type="ECO:0000256" key="5">
    <source>
        <dbReference type="ARBA" id="ARBA00013200"/>
    </source>
</evidence>
<evidence type="ECO:0000256" key="8">
    <source>
        <dbReference type="ARBA" id="ARBA00022573"/>
    </source>
</evidence>
<keyword evidence="10 19" id="KW-0812">Transmembrane</keyword>
<evidence type="ECO:0000256" key="12">
    <source>
        <dbReference type="ARBA" id="ARBA00022989"/>
    </source>
</evidence>
<dbReference type="GO" id="GO:0051073">
    <property type="term" value="F:adenosylcobinamide-GDP ribazoletransferase activity"/>
    <property type="evidence" value="ECO:0007669"/>
    <property type="project" value="UniProtKB-EC"/>
</dbReference>
<name>A0ABU8V8F9_9BURK</name>
<comment type="cofactor">
    <cofactor evidence="1 19">
        <name>Mg(2+)</name>
        <dbReference type="ChEBI" id="CHEBI:18420"/>
    </cofactor>
</comment>
<organism evidence="20 21">
    <name type="scientific">Variovorax ureilyticus</name>
    <dbReference type="NCBI Taxonomy" id="1836198"/>
    <lineage>
        <taxon>Bacteria</taxon>
        <taxon>Pseudomonadati</taxon>
        <taxon>Pseudomonadota</taxon>
        <taxon>Betaproteobacteria</taxon>
        <taxon>Burkholderiales</taxon>
        <taxon>Comamonadaceae</taxon>
        <taxon>Variovorax</taxon>
    </lineage>
</organism>
<comment type="function">
    <text evidence="14 19">Joins adenosylcobinamide-GDP and alpha-ribazole to generate adenosylcobalamin (Ado-cobalamin). Also synthesizes adenosylcobalamin 5'-phosphate from adenosylcobinamide-GDP and alpha-ribazole 5'-phosphate.</text>
</comment>
<evidence type="ECO:0000256" key="18">
    <source>
        <dbReference type="ARBA" id="ARBA00049504"/>
    </source>
</evidence>